<accession>A0A9P5VH33</accession>
<evidence type="ECO:0000256" key="1">
    <source>
        <dbReference type="ARBA" id="ARBA00022490"/>
    </source>
</evidence>
<keyword evidence="4 5" id="KW-0687">Ribonucleoprotein</keyword>
<comment type="caution">
    <text evidence="6">The sequence shown here is derived from an EMBL/GenBank/DDBJ whole genome shotgun (WGS) entry which is preliminary data.</text>
</comment>
<protein>
    <submittedName>
        <fullName evidence="6">Ribosomal 40S subunit protein S1B</fullName>
    </submittedName>
</protein>
<feature type="non-terminal residue" evidence="6">
    <location>
        <position position="97"/>
    </location>
</feature>
<dbReference type="EMBL" id="JAAAUY010001279">
    <property type="protein sequence ID" value="KAF9323480.1"/>
    <property type="molecule type" value="Genomic_DNA"/>
</dbReference>
<dbReference type="InterPro" id="IPR001593">
    <property type="entry name" value="Ribosomal_eS1"/>
</dbReference>
<organism evidence="6 7">
    <name type="scientific">Podila minutissima</name>
    <dbReference type="NCBI Taxonomy" id="64525"/>
    <lineage>
        <taxon>Eukaryota</taxon>
        <taxon>Fungi</taxon>
        <taxon>Fungi incertae sedis</taxon>
        <taxon>Mucoromycota</taxon>
        <taxon>Mortierellomycotina</taxon>
        <taxon>Mortierellomycetes</taxon>
        <taxon>Mortierellales</taxon>
        <taxon>Mortierellaceae</taxon>
        <taxon>Podila</taxon>
    </lineage>
</organism>
<dbReference type="PROSITE" id="PS01191">
    <property type="entry name" value="RIBOSOMAL_S3AE"/>
    <property type="match status" value="1"/>
</dbReference>
<evidence type="ECO:0000256" key="2">
    <source>
        <dbReference type="ARBA" id="ARBA00022980"/>
    </source>
</evidence>
<dbReference type="GO" id="GO:0003735">
    <property type="term" value="F:structural constituent of ribosome"/>
    <property type="evidence" value="ECO:0007669"/>
    <property type="project" value="InterPro"/>
</dbReference>
<comment type="similarity">
    <text evidence="5">Belongs to the eukaryotic ribosomal protein eS1 family.</text>
</comment>
<dbReference type="InterPro" id="IPR018281">
    <property type="entry name" value="Ribosomal_eS1_CS"/>
</dbReference>
<evidence type="ECO:0000256" key="5">
    <source>
        <dbReference type="RuleBase" id="RU000668"/>
    </source>
</evidence>
<name>A0A9P5VH33_9FUNG</name>
<sequence length="97" mass="11246">MTDFSRFYSCRRLSKGKKGLKKKVVDPFTRKDWYDIKAPSTFDVRNVGKTLVNRTQGMKNANDALKGRVLEISLADLNKNEEYSFRKVKLRVDEVQG</sequence>
<keyword evidence="7" id="KW-1185">Reference proteome</keyword>
<dbReference type="GO" id="GO:0006412">
    <property type="term" value="P:translation"/>
    <property type="evidence" value="ECO:0007669"/>
    <property type="project" value="InterPro"/>
</dbReference>
<proteinExistence type="inferred from homology"/>
<keyword evidence="1" id="KW-0963">Cytoplasm</keyword>
<dbReference type="Pfam" id="PF01015">
    <property type="entry name" value="Ribosomal_S3Ae"/>
    <property type="match status" value="1"/>
</dbReference>
<dbReference type="PANTHER" id="PTHR11830">
    <property type="entry name" value="40S RIBOSOMAL PROTEIN S3A"/>
    <property type="match status" value="1"/>
</dbReference>
<dbReference type="SMART" id="SM01397">
    <property type="entry name" value="Ribosomal_S3Ae"/>
    <property type="match status" value="1"/>
</dbReference>
<gene>
    <name evidence="6" type="primary">RPS1_2</name>
    <name evidence="6" type="ORF">BG006_001408</name>
</gene>
<dbReference type="AlphaFoldDB" id="A0A9P5VH33"/>
<keyword evidence="3" id="KW-0007">Acetylation</keyword>
<dbReference type="GO" id="GO:0005840">
    <property type="term" value="C:ribosome"/>
    <property type="evidence" value="ECO:0007669"/>
    <property type="project" value="UniProtKB-KW"/>
</dbReference>
<dbReference type="GO" id="GO:1990904">
    <property type="term" value="C:ribonucleoprotein complex"/>
    <property type="evidence" value="ECO:0007669"/>
    <property type="project" value="UniProtKB-KW"/>
</dbReference>
<keyword evidence="2 5" id="KW-0689">Ribosomal protein</keyword>
<reference evidence="6" key="1">
    <citation type="journal article" date="2020" name="Fungal Divers.">
        <title>Resolving the Mortierellaceae phylogeny through synthesis of multi-gene phylogenetics and phylogenomics.</title>
        <authorList>
            <person name="Vandepol N."/>
            <person name="Liber J."/>
            <person name="Desiro A."/>
            <person name="Na H."/>
            <person name="Kennedy M."/>
            <person name="Barry K."/>
            <person name="Grigoriev I.V."/>
            <person name="Miller A.N."/>
            <person name="O'Donnell K."/>
            <person name="Stajich J.E."/>
            <person name="Bonito G."/>
        </authorList>
    </citation>
    <scope>NUCLEOTIDE SEQUENCE</scope>
    <source>
        <strain evidence="6">NVP1</strain>
    </source>
</reference>
<evidence type="ECO:0000313" key="6">
    <source>
        <dbReference type="EMBL" id="KAF9323480.1"/>
    </source>
</evidence>
<evidence type="ECO:0000313" key="7">
    <source>
        <dbReference type="Proteomes" id="UP000696485"/>
    </source>
</evidence>
<evidence type="ECO:0000256" key="4">
    <source>
        <dbReference type="ARBA" id="ARBA00023274"/>
    </source>
</evidence>
<evidence type="ECO:0000256" key="3">
    <source>
        <dbReference type="ARBA" id="ARBA00022990"/>
    </source>
</evidence>
<dbReference type="Proteomes" id="UP000696485">
    <property type="component" value="Unassembled WGS sequence"/>
</dbReference>